<evidence type="ECO:0000256" key="13">
    <source>
        <dbReference type="ARBA" id="ARBA00023268"/>
    </source>
</evidence>
<dbReference type="NCBIfam" id="TIGR00196">
    <property type="entry name" value="yjeF_cterm"/>
    <property type="match status" value="1"/>
</dbReference>
<dbReference type="HAMAP" id="MF_01966">
    <property type="entry name" value="NADHX_epimerase"/>
    <property type="match status" value="1"/>
</dbReference>
<comment type="function">
    <text evidence="18">Catalyzes the epimerization of the S- and R-forms of NAD(P)HX, a damaged form of NAD(P)H that is a result of enzymatic or heat-dependent hydration. This is a prerequisite for the S-specific NAD(P)H-hydrate dehydratase to allow the repair of both epimers of NAD(P)HX.</text>
</comment>
<dbReference type="HOGENOM" id="CLU_024853_4_1_10"/>
<dbReference type="AlphaFoldDB" id="B4S7J7"/>
<proteinExistence type="inferred from homology"/>
<evidence type="ECO:0000256" key="18">
    <source>
        <dbReference type="HAMAP-Rule" id="MF_01966"/>
    </source>
</evidence>
<dbReference type="GO" id="GO:0046872">
    <property type="term" value="F:metal ion binding"/>
    <property type="evidence" value="ECO:0007669"/>
    <property type="project" value="UniProtKB-UniRule"/>
</dbReference>
<dbReference type="Proteomes" id="UP000002725">
    <property type="component" value="Chromosome"/>
</dbReference>
<dbReference type="Pfam" id="PF03853">
    <property type="entry name" value="YjeF_N"/>
    <property type="match status" value="1"/>
</dbReference>
<dbReference type="Gene3D" id="3.40.50.10260">
    <property type="entry name" value="YjeF N-terminal domain"/>
    <property type="match status" value="1"/>
</dbReference>
<evidence type="ECO:0000256" key="16">
    <source>
        <dbReference type="ARBA" id="ARBA00049209"/>
    </source>
</evidence>
<comment type="cofactor">
    <cofactor evidence="17">
        <name>Mg(2+)</name>
        <dbReference type="ChEBI" id="CHEBI:18420"/>
    </cofactor>
</comment>
<feature type="binding site" evidence="17">
    <location>
        <position position="400"/>
    </location>
    <ligand>
        <name>(6S)-NADPHX</name>
        <dbReference type="ChEBI" id="CHEBI:64076"/>
    </ligand>
</feature>
<dbReference type="GO" id="GO:0046496">
    <property type="term" value="P:nicotinamide nucleotide metabolic process"/>
    <property type="evidence" value="ECO:0007669"/>
    <property type="project" value="UniProtKB-UniRule"/>
</dbReference>
<comment type="subunit">
    <text evidence="17">Homotetramer.</text>
</comment>
<keyword evidence="13" id="KW-0511">Multifunctional enzyme</keyword>
<dbReference type="PROSITE" id="PS51385">
    <property type="entry name" value="YJEF_N"/>
    <property type="match status" value="1"/>
</dbReference>
<accession>B4S7J7</accession>
<evidence type="ECO:0000256" key="2">
    <source>
        <dbReference type="ARBA" id="ARBA00000909"/>
    </source>
</evidence>
<keyword evidence="7 17" id="KW-0067">ATP-binding</keyword>
<dbReference type="GO" id="GO:0052856">
    <property type="term" value="F:NAD(P)HX epimerase activity"/>
    <property type="evidence" value="ECO:0007669"/>
    <property type="project" value="UniProtKB-UniRule"/>
</dbReference>
<evidence type="ECO:0000256" key="6">
    <source>
        <dbReference type="ARBA" id="ARBA00022741"/>
    </source>
</evidence>
<evidence type="ECO:0000256" key="11">
    <source>
        <dbReference type="ARBA" id="ARBA00023235"/>
    </source>
</evidence>
<reference evidence="22" key="1">
    <citation type="submission" date="2008-06" db="EMBL/GenBank/DDBJ databases">
        <title>Complete sequence of chromosome of Prosthecochloris aestuarii DSM 271.</title>
        <authorList>
            <consortium name="US DOE Joint Genome Institute"/>
            <person name="Lucas S."/>
            <person name="Copeland A."/>
            <person name="Lapidus A."/>
            <person name="Glavina del Rio T."/>
            <person name="Dalin E."/>
            <person name="Tice H."/>
            <person name="Bruce D."/>
            <person name="Goodwin L."/>
            <person name="Pitluck S."/>
            <person name="Schmutz J."/>
            <person name="Larimer F."/>
            <person name="Land M."/>
            <person name="Hauser L."/>
            <person name="Kyrpides N."/>
            <person name="Anderson I."/>
            <person name="Liu Z."/>
            <person name="Li T."/>
            <person name="Zhao F."/>
            <person name="Overmann J."/>
            <person name="Bryant D.A."/>
            <person name="Richardson P."/>
        </authorList>
    </citation>
    <scope>NUCLEOTIDE SEQUENCE [LARGE SCALE GENOMIC DNA]</scope>
    <source>
        <strain evidence="22">DSM 271</strain>
    </source>
</reference>
<comment type="function">
    <text evidence="17">Catalyzes the dehydration of the S-form of NAD(P)HX at the expense of ADP, which is converted to AMP. Together with NAD(P)HX epimerase, which catalyzes the epimerization of the S- and R-forms, the enzyme allows the repair of both epimers of NAD(P)HX, a damaged form of NAD(P)H that is a result of enzymatic or heat-dependent hydration.</text>
</comment>
<dbReference type="InterPro" id="IPR036652">
    <property type="entry name" value="YjeF_N_dom_sf"/>
</dbReference>
<dbReference type="KEGG" id="paa:Paes_0995"/>
<evidence type="ECO:0000256" key="14">
    <source>
        <dbReference type="ARBA" id="ARBA00025153"/>
    </source>
</evidence>
<feature type="binding site" evidence="17">
    <location>
        <position position="285"/>
    </location>
    <ligand>
        <name>(6S)-NADPHX</name>
        <dbReference type="ChEBI" id="CHEBI:64076"/>
    </ligand>
</feature>
<feature type="binding site" evidence="17">
    <location>
        <position position="466"/>
    </location>
    <ligand>
        <name>AMP</name>
        <dbReference type="ChEBI" id="CHEBI:456215"/>
    </ligand>
</feature>
<evidence type="ECO:0000313" key="23">
    <source>
        <dbReference type="Proteomes" id="UP000002725"/>
    </source>
</evidence>
<evidence type="ECO:0000256" key="17">
    <source>
        <dbReference type="HAMAP-Rule" id="MF_01965"/>
    </source>
</evidence>
<organism evidence="22 23">
    <name type="scientific">Prosthecochloris aestuarii (strain DSM 271 / SK 413)</name>
    <dbReference type="NCBI Taxonomy" id="290512"/>
    <lineage>
        <taxon>Bacteria</taxon>
        <taxon>Pseudomonadati</taxon>
        <taxon>Chlorobiota</taxon>
        <taxon>Chlorobiia</taxon>
        <taxon>Chlorobiales</taxon>
        <taxon>Chlorobiaceae</taxon>
        <taxon>Prosthecochloris</taxon>
    </lineage>
</organism>
<dbReference type="EMBL" id="CP001108">
    <property type="protein sequence ID" value="ACF46034.1"/>
    <property type="molecule type" value="Genomic_DNA"/>
</dbReference>
<evidence type="ECO:0000313" key="22">
    <source>
        <dbReference type="EMBL" id="ACF46034.1"/>
    </source>
</evidence>
<keyword evidence="12 17" id="KW-0456">Lyase</keyword>
<feature type="binding site" evidence="18">
    <location>
        <position position="184"/>
    </location>
    <ligand>
        <name>K(+)</name>
        <dbReference type="ChEBI" id="CHEBI:29103"/>
    </ligand>
</feature>
<dbReference type="SUPFAM" id="SSF64153">
    <property type="entry name" value="YjeF N-terminal domain-like"/>
    <property type="match status" value="1"/>
</dbReference>
<keyword evidence="10 17" id="KW-0520">NAD</keyword>
<evidence type="ECO:0000256" key="15">
    <source>
        <dbReference type="ARBA" id="ARBA00048238"/>
    </source>
</evidence>
<comment type="caution">
    <text evidence="18">Lacks conserved residue(s) required for the propagation of feature annotation.</text>
</comment>
<dbReference type="InterPro" id="IPR030677">
    <property type="entry name" value="Nnr"/>
</dbReference>
<dbReference type="SUPFAM" id="SSF53613">
    <property type="entry name" value="Ribokinase-like"/>
    <property type="match status" value="1"/>
</dbReference>
<feature type="binding site" evidence="18">
    <location>
        <position position="66"/>
    </location>
    <ligand>
        <name>K(+)</name>
        <dbReference type="ChEBI" id="CHEBI:29103"/>
    </ligand>
</feature>
<keyword evidence="8 17" id="KW-0521">NADP</keyword>
<comment type="similarity">
    <text evidence="17">Belongs to the NnrD/CARKD family.</text>
</comment>
<evidence type="ECO:0000259" key="21">
    <source>
        <dbReference type="PROSITE" id="PS51385"/>
    </source>
</evidence>
<keyword evidence="5 18" id="KW-0479">Metal-binding</keyword>
<evidence type="ECO:0000256" key="7">
    <source>
        <dbReference type="ARBA" id="ARBA00022840"/>
    </source>
</evidence>
<comment type="function">
    <text evidence="14 19">Bifunctional enzyme that catalyzes the epimerization of the S- and R-forms of NAD(P)HX and the dehydration of the S-form of NAD(P)HX at the expense of ADP, which is converted to AMP. This allows the repair of both epimers of NAD(P)HX, a damaged form of NAD(P)H that is a result of enzymatic or heat-dependent hydration.</text>
</comment>
<dbReference type="GO" id="GO:0016301">
    <property type="term" value="F:kinase activity"/>
    <property type="evidence" value="ECO:0007669"/>
    <property type="project" value="UniProtKB-KW"/>
</dbReference>
<name>B4S7J7_PROA2</name>
<protein>
    <recommendedName>
        <fullName evidence="19">Bifunctional NAD(P)H-hydrate repair enzyme</fullName>
    </recommendedName>
    <alternativeName>
        <fullName evidence="19">Nicotinamide nucleotide repair protein</fullName>
    </alternativeName>
    <domain>
        <recommendedName>
            <fullName evidence="19">ADP-dependent (S)-NAD(P)H-hydrate dehydratase</fullName>
            <ecNumber evidence="19">4.2.1.136</ecNumber>
        </recommendedName>
        <alternativeName>
            <fullName evidence="19">ADP-dependent NAD(P)HX dehydratase</fullName>
        </alternativeName>
    </domain>
    <domain>
        <recommendedName>
            <fullName evidence="19">NAD(P)H-hydrate epimerase</fullName>
            <ecNumber evidence="19">5.1.99.6</ecNumber>
        </recommendedName>
    </domain>
</protein>
<comment type="catalytic activity">
    <reaction evidence="1 18 19">
        <text>(6R)-NADHX = (6S)-NADHX</text>
        <dbReference type="Rhea" id="RHEA:32215"/>
        <dbReference type="ChEBI" id="CHEBI:64074"/>
        <dbReference type="ChEBI" id="CHEBI:64075"/>
        <dbReference type="EC" id="5.1.99.6"/>
    </reaction>
</comment>
<evidence type="ECO:0000256" key="10">
    <source>
        <dbReference type="ARBA" id="ARBA00023027"/>
    </source>
</evidence>
<dbReference type="STRING" id="290512.Paes_0995"/>
<dbReference type="GO" id="GO:0005524">
    <property type="term" value="F:ATP binding"/>
    <property type="evidence" value="ECO:0007669"/>
    <property type="project" value="UniProtKB-UniRule"/>
</dbReference>
<feature type="binding site" evidence="17">
    <location>
        <begin position="437"/>
        <end position="441"/>
    </location>
    <ligand>
        <name>AMP</name>
        <dbReference type="ChEBI" id="CHEBI:456215"/>
    </ligand>
</feature>
<dbReference type="PROSITE" id="PS51383">
    <property type="entry name" value="YJEF_C_3"/>
    <property type="match status" value="1"/>
</dbReference>
<dbReference type="CDD" id="cd01171">
    <property type="entry name" value="YXKO-related"/>
    <property type="match status" value="1"/>
</dbReference>
<comment type="catalytic activity">
    <reaction evidence="16 17 19">
        <text>(6S)-NADPHX + ADP = AMP + phosphate + NADPH + H(+)</text>
        <dbReference type="Rhea" id="RHEA:32235"/>
        <dbReference type="ChEBI" id="CHEBI:15378"/>
        <dbReference type="ChEBI" id="CHEBI:43474"/>
        <dbReference type="ChEBI" id="CHEBI:57783"/>
        <dbReference type="ChEBI" id="CHEBI:64076"/>
        <dbReference type="ChEBI" id="CHEBI:456215"/>
        <dbReference type="ChEBI" id="CHEBI:456216"/>
        <dbReference type="EC" id="4.2.1.136"/>
    </reaction>
</comment>
<comment type="catalytic activity">
    <reaction evidence="2 18 19">
        <text>(6R)-NADPHX = (6S)-NADPHX</text>
        <dbReference type="Rhea" id="RHEA:32227"/>
        <dbReference type="ChEBI" id="CHEBI:64076"/>
        <dbReference type="ChEBI" id="CHEBI:64077"/>
        <dbReference type="EC" id="5.1.99.6"/>
    </reaction>
</comment>
<evidence type="ECO:0000256" key="19">
    <source>
        <dbReference type="PIRNR" id="PIRNR017184"/>
    </source>
</evidence>
<dbReference type="NCBIfam" id="TIGR00197">
    <property type="entry name" value="yjeF_nterm"/>
    <property type="match status" value="1"/>
</dbReference>
<dbReference type="EC" id="5.1.99.6" evidence="19"/>
<dbReference type="eggNOG" id="COG0063">
    <property type="taxonomic scope" value="Bacteria"/>
</dbReference>
<evidence type="ECO:0000256" key="1">
    <source>
        <dbReference type="ARBA" id="ARBA00000013"/>
    </source>
</evidence>
<dbReference type="Pfam" id="PF01256">
    <property type="entry name" value="Carb_kinase"/>
    <property type="match status" value="1"/>
</dbReference>
<dbReference type="PIRSF" id="PIRSF017184">
    <property type="entry name" value="Nnr"/>
    <property type="match status" value="1"/>
</dbReference>
<evidence type="ECO:0000256" key="5">
    <source>
        <dbReference type="ARBA" id="ARBA00022723"/>
    </source>
</evidence>
<dbReference type="InterPro" id="IPR004443">
    <property type="entry name" value="YjeF_N_dom"/>
</dbReference>
<keyword evidence="11 18" id="KW-0413">Isomerase</keyword>
<evidence type="ECO:0000256" key="9">
    <source>
        <dbReference type="ARBA" id="ARBA00022958"/>
    </source>
</evidence>
<keyword evidence="6 17" id="KW-0547">Nucleotide-binding</keyword>
<feature type="domain" description="YjeF C-terminal" evidence="20">
    <location>
        <begin position="246"/>
        <end position="524"/>
    </location>
</feature>
<keyword evidence="23" id="KW-1185">Reference proteome</keyword>
<gene>
    <name evidence="18" type="primary">nnrE</name>
    <name evidence="17" type="synonym">nnrD</name>
    <name evidence="22" type="ordered locus">Paes_0995</name>
</gene>
<evidence type="ECO:0000256" key="8">
    <source>
        <dbReference type="ARBA" id="ARBA00022857"/>
    </source>
</evidence>
<dbReference type="Gene3D" id="3.40.1190.20">
    <property type="match status" value="1"/>
</dbReference>
<comment type="similarity">
    <text evidence="18">Belongs to the NnrE/AIBP family.</text>
</comment>
<comment type="cofactor">
    <cofactor evidence="18 19">
        <name>K(+)</name>
        <dbReference type="ChEBI" id="CHEBI:29103"/>
    </cofactor>
    <text evidence="18 19">Binds 1 potassium ion per subunit.</text>
</comment>
<evidence type="ECO:0000256" key="3">
    <source>
        <dbReference type="ARBA" id="ARBA00006001"/>
    </source>
</evidence>
<sequence>MDAILTAEEMALADRAAIATLRTSETRLMELAGREASKILGRHLTGSEDESLDGFHFLIVCGKGNNGGDGFVLARHLINRNATVDIVLLYPPETLAAVNREGFAILEAYAEHCDALTICHSHDEALPSLAENSYDAVIDAVLGTGLHIERDDEPLRSPVREGIELINTIRERTSAVSVALDLPSGLDATTGCAAAPAVEADMTITMAYRKTGFFFRNGPRLSGEVVTAEISIPSFLVKECACRLTDSAFAAETFTLRETSSAKHTNGKVLIIAGSSSPSSSMTGAAILATRAAIACGAGYVCVSLPEGMATALHIAAPSATVIGRNVDDIIEKAAWADSILIGCGMGRAPETIDLITKLCESPEISNTKLVLDADALYAIASSARERRSRTFFDAILTPHAGEFSRLSGYSAHDIRENPLDIIRSYSAEQQINLLLKGNPTLIANPSGKILINQSGTEALATAGTGDLLSGMIAAISAKGPDTWNAAAAAAWFHGRAGDLANDISSLVSSEDVLTAIPDAIAEIFFAEEEE</sequence>
<feature type="binding site" evidence="17">
    <location>
        <position position="345"/>
    </location>
    <ligand>
        <name>(6S)-NADPHX</name>
        <dbReference type="ChEBI" id="CHEBI:64076"/>
    </ligand>
</feature>
<comment type="catalytic activity">
    <reaction evidence="15 17 19">
        <text>(6S)-NADHX + ADP = AMP + phosphate + NADH + H(+)</text>
        <dbReference type="Rhea" id="RHEA:32223"/>
        <dbReference type="ChEBI" id="CHEBI:15378"/>
        <dbReference type="ChEBI" id="CHEBI:43474"/>
        <dbReference type="ChEBI" id="CHEBI:57945"/>
        <dbReference type="ChEBI" id="CHEBI:64074"/>
        <dbReference type="ChEBI" id="CHEBI:456215"/>
        <dbReference type="ChEBI" id="CHEBI:456216"/>
        <dbReference type="EC" id="4.2.1.136"/>
    </reaction>
</comment>
<dbReference type="HAMAP" id="MF_01965">
    <property type="entry name" value="NADHX_dehydratase"/>
    <property type="match status" value="1"/>
</dbReference>
<dbReference type="RefSeq" id="WP_012505571.1">
    <property type="nucleotide sequence ID" value="NC_011059.1"/>
</dbReference>
<dbReference type="EC" id="4.2.1.136" evidence="19"/>
<dbReference type="InterPro" id="IPR029056">
    <property type="entry name" value="Ribokinase-like"/>
</dbReference>
<keyword evidence="22" id="KW-0418">Kinase</keyword>
<evidence type="ECO:0000259" key="20">
    <source>
        <dbReference type="PROSITE" id="PS51383"/>
    </source>
</evidence>
<comment type="similarity">
    <text evidence="3 19">In the N-terminal section; belongs to the NnrE/AIBP family.</text>
</comment>
<dbReference type="eggNOG" id="COG0062">
    <property type="taxonomic scope" value="Bacteria"/>
</dbReference>
<feature type="binding site" evidence="18">
    <location>
        <position position="181"/>
    </location>
    <ligand>
        <name>(6S)-NADPHX</name>
        <dbReference type="ChEBI" id="CHEBI:64076"/>
    </ligand>
</feature>
<feature type="binding site" evidence="18">
    <location>
        <position position="139"/>
    </location>
    <ligand>
        <name>K(+)</name>
        <dbReference type="ChEBI" id="CHEBI:29103"/>
    </ligand>
</feature>
<dbReference type="InterPro" id="IPR000631">
    <property type="entry name" value="CARKD"/>
</dbReference>
<dbReference type="GO" id="GO:0052855">
    <property type="term" value="F:ADP-dependent NAD(P)H-hydrate dehydratase activity"/>
    <property type="evidence" value="ECO:0007669"/>
    <property type="project" value="UniProtKB-UniRule"/>
</dbReference>
<comment type="similarity">
    <text evidence="4 19">In the C-terminal section; belongs to the NnrD/CARKD family.</text>
</comment>
<dbReference type="GO" id="GO:0110051">
    <property type="term" value="P:metabolite repair"/>
    <property type="evidence" value="ECO:0007669"/>
    <property type="project" value="TreeGrafter"/>
</dbReference>
<evidence type="ECO:0000256" key="12">
    <source>
        <dbReference type="ARBA" id="ARBA00023239"/>
    </source>
</evidence>
<feature type="domain" description="YjeF N-terminal" evidence="21">
    <location>
        <begin position="10"/>
        <end position="238"/>
    </location>
</feature>
<keyword evidence="9 18" id="KW-0630">Potassium</keyword>
<evidence type="ECO:0000256" key="4">
    <source>
        <dbReference type="ARBA" id="ARBA00009524"/>
    </source>
</evidence>
<feature type="binding site" evidence="17">
    <location>
        <position position="467"/>
    </location>
    <ligand>
        <name>(6S)-NADPHX</name>
        <dbReference type="ChEBI" id="CHEBI:64076"/>
    </ligand>
</feature>
<keyword evidence="22" id="KW-0808">Transferase</keyword>
<feature type="binding site" evidence="18">
    <location>
        <begin position="65"/>
        <end position="69"/>
    </location>
    <ligand>
        <name>(6S)-NADPHX</name>
        <dbReference type="ChEBI" id="CHEBI:64076"/>
    </ligand>
</feature>
<dbReference type="PANTHER" id="PTHR12592">
    <property type="entry name" value="ATP-DEPENDENT (S)-NAD(P)H-HYDRATE DEHYDRATASE FAMILY MEMBER"/>
    <property type="match status" value="1"/>
</dbReference>
<dbReference type="PANTHER" id="PTHR12592:SF0">
    <property type="entry name" value="ATP-DEPENDENT (S)-NAD(P)H-HYDRATE DEHYDRATASE"/>
    <property type="match status" value="1"/>
</dbReference>